<gene>
    <name evidence="3" type="ORF">ACFQMH_23195</name>
</gene>
<keyword evidence="4" id="KW-1185">Reference proteome</keyword>
<feature type="transmembrane region" description="Helical" evidence="2">
    <location>
        <begin position="102"/>
        <end position="122"/>
    </location>
</feature>
<evidence type="ECO:0000256" key="2">
    <source>
        <dbReference type="SAM" id="Phobius"/>
    </source>
</evidence>
<keyword evidence="2" id="KW-1133">Transmembrane helix</keyword>
<accession>A0ABW2E843</accession>
<feature type="coiled-coil region" evidence="1">
    <location>
        <begin position="69"/>
        <end position="96"/>
    </location>
</feature>
<keyword evidence="1" id="KW-0175">Coiled coil</keyword>
<proteinExistence type="predicted"/>
<dbReference type="Proteomes" id="UP001596409">
    <property type="component" value="Unassembled WGS sequence"/>
</dbReference>
<dbReference type="RefSeq" id="WP_189875859.1">
    <property type="nucleotide sequence ID" value="NZ_BMWA01000018.1"/>
</dbReference>
<sequence>MSHGAPDASHGDGHRTLADDVEGYLLARAHHDQARREAEDLCARMPWLTTAQAEDVTRHYIRHRIDLTRQMLLDTVQRATQLRQEYENRYATLRRSLLTMHAAGACAVLACAAGLSALACLLPR</sequence>
<dbReference type="EMBL" id="JBHSYM010000049">
    <property type="protein sequence ID" value="MFC7014563.1"/>
    <property type="molecule type" value="Genomic_DNA"/>
</dbReference>
<name>A0ABW2E843_9ACTN</name>
<comment type="caution">
    <text evidence="3">The sequence shown here is derived from an EMBL/GenBank/DDBJ whole genome shotgun (WGS) entry which is preliminary data.</text>
</comment>
<protein>
    <recommendedName>
        <fullName evidence="5">Cytochrome C oxidase subunit I</fullName>
    </recommendedName>
</protein>
<reference evidence="4" key="1">
    <citation type="journal article" date="2019" name="Int. J. Syst. Evol. Microbiol.">
        <title>The Global Catalogue of Microorganisms (GCM) 10K type strain sequencing project: providing services to taxonomists for standard genome sequencing and annotation.</title>
        <authorList>
            <consortium name="The Broad Institute Genomics Platform"/>
            <consortium name="The Broad Institute Genome Sequencing Center for Infectious Disease"/>
            <person name="Wu L."/>
            <person name="Ma J."/>
        </authorList>
    </citation>
    <scope>NUCLEOTIDE SEQUENCE [LARGE SCALE GENOMIC DNA]</scope>
    <source>
        <strain evidence="4">JCM 4855</strain>
    </source>
</reference>
<evidence type="ECO:0000313" key="4">
    <source>
        <dbReference type="Proteomes" id="UP001596409"/>
    </source>
</evidence>
<evidence type="ECO:0000313" key="3">
    <source>
        <dbReference type="EMBL" id="MFC7014563.1"/>
    </source>
</evidence>
<evidence type="ECO:0008006" key="5">
    <source>
        <dbReference type="Google" id="ProtNLM"/>
    </source>
</evidence>
<organism evidence="3 4">
    <name type="scientific">Streptomyces viridiviolaceus</name>
    <dbReference type="NCBI Taxonomy" id="68282"/>
    <lineage>
        <taxon>Bacteria</taxon>
        <taxon>Bacillati</taxon>
        <taxon>Actinomycetota</taxon>
        <taxon>Actinomycetes</taxon>
        <taxon>Kitasatosporales</taxon>
        <taxon>Streptomycetaceae</taxon>
        <taxon>Streptomyces</taxon>
    </lineage>
</organism>
<evidence type="ECO:0000256" key="1">
    <source>
        <dbReference type="SAM" id="Coils"/>
    </source>
</evidence>
<keyword evidence="2" id="KW-0472">Membrane</keyword>
<keyword evidence="2" id="KW-0812">Transmembrane</keyword>